<dbReference type="GO" id="GO:0000118">
    <property type="term" value="C:histone deacetylase complex"/>
    <property type="evidence" value="ECO:0007669"/>
    <property type="project" value="TreeGrafter"/>
</dbReference>
<gene>
    <name evidence="5" type="ORF">DdX_00470</name>
</gene>
<evidence type="ECO:0000256" key="2">
    <source>
        <dbReference type="ARBA" id="ARBA00023163"/>
    </source>
</evidence>
<dbReference type="Proteomes" id="UP001201812">
    <property type="component" value="Unassembled WGS sequence"/>
</dbReference>
<keyword evidence="1" id="KW-0805">Transcription regulation</keyword>
<keyword evidence="6" id="KW-1185">Reference proteome</keyword>
<dbReference type="PROSITE" id="PS51156">
    <property type="entry name" value="ELM2"/>
    <property type="match status" value="1"/>
</dbReference>
<proteinExistence type="predicted"/>
<comment type="caution">
    <text evidence="5">The sequence shown here is derived from an EMBL/GenBank/DDBJ whole genome shotgun (WGS) entry which is preliminary data.</text>
</comment>
<dbReference type="AlphaFoldDB" id="A0AAD4RCY9"/>
<dbReference type="SMART" id="SM01189">
    <property type="entry name" value="ELM2"/>
    <property type="match status" value="1"/>
</dbReference>
<organism evidence="5 6">
    <name type="scientific">Ditylenchus destructor</name>
    <dbReference type="NCBI Taxonomy" id="166010"/>
    <lineage>
        <taxon>Eukaryota</taxon>
        <taxon>Metazoa</taxon>
        <taxon>Ecdysozoa</taxon>
        <taxon>Nematoda</taxon>
        <taxon>Chromadorea</taxon>
        <taxon>Rhabditida</taxon>
        <taxon>Tylenchina</taxon>
        <taxon>Tylenchomorpha</taxon>
        <taxon>Sphaerularioidea</taxon>
        <taxon>Anguinidae</taxon>
        <taxon>Anguininae</taxon>
        <taxon>Ditylenchus</taxon>
    </lineage>
</organism>
<dbReference type="Pfam" id="PF01448">
    <property type="entry name" value="ELM2"/>
    <property type="match status" value="1"/>
</dbReference>
<dbReference type="Gene3D" id="4.10.1240.50">
    <property type="match status" value="1"/>
</dbReference>
<dbReference type="PANTHER" id="PTHR16089:SF28">
    <property type="entry name" value="REST COREPRESSOR"/>
    <property type="match status" value="1"/>
</dbReference>
<dbReference type="InterPro" id="IPR051066">
    <property type="entry name" value="Trans_reg/Corepressor"/>
</dbReference>
<evidence type="ECO:0000313" key="5">
    <source>
        <dbReference type="EMBL" id="KAI1728302.1"/>
    </source>
</evidence>
<name>A0AAD4RCY9_9BILA</name>
<dbReference type="InterPro" id="IPR000949">
    <property type="entry name" value="ELM2_dom"/>
</dbReference>
<feature type="domain" description="ELM2" evidence="4">
    <location>
        <begin position="25"/>
        <end position="120"/>
    </location>
</feature>
<keyword evidence="2" id="KW-0804">Transcription</keyword>
<evidence type="ECO:0000256" key="3">
    <source>
        <dbReference type="ARBA" id="ARBA00023242"/>
    </source>
</evidence>
<protein>
    <submittedName>
        <fullName evidence="5">ELM2 domain-containing protein</fullName>
    </submittedName>
</protein>
<sequence>MRRGKKRSASQVAQLFPKPLQALNGRIRIGDEFQAVIPDINNTDSTQRTSDRDEYFWRPSTAISPDSLDKYCKQSAKISHAEPISGDCTPRTIEEEEALLVLFLAKHDIEVAQSCIEKLRHTKLRYLNEDIHLLTVRDLRRALANKEDVTHNLDRSAKKDKLQEKLAKYLQQNFQQAGSDHIEYIKRLVAECDSEIKNRQRETRLLENLKCVQSSKADYCGQFSEGIVLPNLAIISDGVNENVSASAVDITNECATAGHKKRKRNDEIVIDSEARGQDEDDLIIVNDETFDKDVKIWWEEVATRKWADGRLVECVEVRIMTSKT</sequence>
<evidence type="ECO:0000256" key="1">
    <source>
        <dbReference type="ARBA" id="ARBA00023015"/>
    </source>
</evidence>
<dbReference type="EMBL" id="JAKKPZ010000001">
    <property type="protein sequence ID" value="KAI1728302.1"/>
    <property type="molecule type" value="Genomic_DNA"/>
</dbReference>
<accession>A0AAD4RCY9</accession>
<evidence type="ECO:0000259" key="4">
    <source>
        <dbReference type="PROSITE" id="PS51156"/>
    </source>
</evidence>
<keyword evidence="3" id="KW-0539">Nucleus</keyword>
<reference evidence="5" key="1">
    <citation type="submission" date="2022-01" db="EMBL/GenBank/DDBJ databases">
        <title>Genome Sequence Resource for Two Populations of Ditylenchus destructor, the Migratory Endoparasitic Phytonematode.</title>
        <authorList>
            <person name="Zhang H."/>
            <person name="Lin R."/>
            <person name="Xie B."/>
        </authorList>
    </citation>
    <scope>NUCLEOTIDE SEQUENCE</scope>
    <source>
        <strain evidence="5">BazhouSP</strain>
    </source>
</reference>
<dbReference type="PANTHER" id="PTHR16089">
    <property type="entry name" value="REST COREPRESSOR COREST PROTEIN-RELATED"/>
    <property type="match status" value="1"/>
</dbReference>
<dbReference type="GO" id="GO:0003714">
    <property type="term" value="F:transcription corepressor activity"/>
    <property type="evidence" value="ECO:0007669"/>
    <property type="project" value="TreeGrafter"/>
</dbReference>
<dbReference type="GO" id="GO:0006357">
    <property type="term" value="P:regulation of transcription by RNA polymerase II"/>
    <property type="evidence" value="ECO:0007669"/>
    <property type="project" value="TreeGrafter"/>
</dbReference>
<evidence type="ECO:0000313" key="6">
    <source>
        <dbReference type="Proteomes" id="UP001201812"/>
    </source>
</evidence>
<dbReference type="GO" id="GO:0005667">
    <property type="term" value="C:transcription regulator complex"/>
    <property type="evidence" value="ECO:0007669"/>
    <property type="project" value="TreeGrafter"/>
</dbReference>